<accession>A0A516Q4C8</accession>
<feature type="region of interest" description="Disordered" evidence="2">
    <location>
        <begin position="1"/>
        <end position="25"/>
    </location>
</feature>
<evidence type="ECO:0000256" key="1">
    <source>
        <dbReference type="HAMAP-Rule" id="MF_02088"/>
    </source>
</evidence>
<feature type="transmembrane region" description="Helical" evidence="1">
    <location>
        <begin position="186"/>
        <end position="214"/>
    </location>
</feature>
<dbReference type="PANTHER" id="PTHR34300:SF2">
    <property type="entry name" value="QUEUOSINE PRECURSOR TRANSPORTER-RELATED"/>
    <property type="match status" value="1"/>
</dbReference>
<keyword evidence="1" id="KW-0472">Membrane</keyword>
<dbReference type="OrthoDB" id="9805479at2"/>
<feature type="transmembrane region" description="Helical" evidence="1">
    <location>
        <begin position="111"/>
        <end position="130"/>
    </location>
</feature>
<sequence>MTESALSGRPAQQSEEARTLQSRTKRPAAPAFATVSSPYFPILVGLFVGVMMISNITGTKGVVLFPFINFHLGPFSMHGLVTDGAFYLFPAAYVLGDVISEVYGFKAMRKVIITGFAVLLLASLCFWLTIELPAADFYTGQEAFKTVAGVVPRFLAAGLAGYLVGEFLNSLVLVKMKARSGERRLWARLLGSTVVGEFADTLVFCSIAAGALGIATWQDFVNYTAIGFLWKTLVEILVMPITYRVTAWLKKKEPSYGEALRAQSVL</sequence>
<comment type="function">
    <text evidence="1">Involved in the import of queuosine (Q) precursors, required for Q precursor salvage.</text>
</comment>
<keyword evidence="1" id="KW-0812">Transmembrane</keyword>
<gene>
    <name evidence="3" type="ORF">FOE78_22430</name>
</gene>
<feature type="transmembrane region" description="Helical" evidence="1">
    <location>
        <begin position="150"/>
        <end position="174"/>
    </location>
</feature>
<keyword evidence="1" id="KW-0813">Transport</keyword>
<protein>
    <recommendedName>
        <fullName evidence="1">Probable queuosine precursor transporter</fullName>
        <shortName evidence="1">Q precursor transporter</shortName>
    </recommendedName>
</protein>
<proteinExistence type="inferred from homology"/>
<keyword evidence="1" id="KW-1003">Cell membrane</keyword>
<feature type="transmembrane region" description="Helical" evidence="1">
    <location>
        <begin position="31"/>
        <end position="57"/>
    </location>
</feature>
<evidence type="ECO:0000313" key="3">
    <source>
        <dbReference type="EMBL" id="QDP98296.1"/>
    </source>
</evidence>
<dbReference type="GO" id="GO:0005886">
    <property type="term" value="C:plasma membrane"/>
    <property type="evidence" value="ECO:0007669"/>
    <property type="project" value="UniProtKB-SubCell"/>
</dbReference>
<dbReference type="NCBIfam" id="TIGR00697">
    <property type="entry name" value="queuosine precursor transporter"/>
    <property type="match status" value="1"/>
</dbReference>
<feature type="compositionally biased region" description="Polar residues" evidence="2">
    <location>
        <begin position="1"/>
        <end position="22"/>
    </location>
</feature>
<feature type="transmembrane region" description="Helical" evidence="1">
    <location>
        <begin position="77"/>
        <end position="99"/>
    </location>
</feature>
<dbReference type="GO" id="GO:0022857">
    <property type="term" value="F:transmembrane transporter activity"/>
    <property type="evidence" value="ECO:0007669"/>
    <property type="project" value="UniProtKB-UniRule"/>
</dbReference>
<dbReference type="RefSeq" id="WP_143988235.1">
    <property type="nucleotide sequence ID" value="NZ_CP041692.1"/>
</dbReference>
<feature type="transmembrane region" description="Helical" evidence="1">
    <location>
        <begin position="220"/>
        <end position="243"/>
    </location>
</feature>
<dbReference type="Pfam" id="PF02592">
    <property type="entry name" value="Vut_1"/>
    <property type="match status" value="1"/>
</dbReference>
<keyword evidence="4" id="KW-1185">Reference proteome</keyword>
<name>A0A516Q4C8_9ACTN</name>
<evidence type="ECO:0000256" key="2">
    <source>
        <dbReference type="SAM" id="MobiDB-lite"/>
    </source>
</evidence>
<dbReference type="InterPro" id="IPR003744">
    <property type="entry name" value="YhhQ"/>
</dbReference>
<reference evidence="3 4" key="1">
    <citation type="submission" date="2019-07" db="EMBL/GenBank/DDBJ databases">
        <title>Microlunatus dokdonensis sp. nov. isolated from the rhizospheric soil of the wild plant Elymus tsukushiensis.</title>
        <authorList>
            <person name="Ghim S.-Y."/>
            <person name="Hwang Y.-J."/>
            <person name="Son J.-S."/>
            <person name="Shin J.-H."/>
        </authorList>
    </citation>
    <scope>NUCLEOTIDE SEQUENCE [LARGE SCALE GENOMIC DNA]</scope>
    <source>
        <strain evidence="3 4">KUDC0627</strain>
    </source>
</reference>
<dbReference type="EMBL" id="CP041692">
    <property type="protein sequence ID" value="QDP98296.1"/>
    <property type="molecule type" value="Genomic_DNA"/>
</dbReference>
<organism evidence="3 4">
    <name type="scientific">Microlunatus elymi</name>
    <dbReference type="NCBI Taxonomy" id="2596828"/>
    <lineage>
        <taxon>Bacteria</taxon>
        <taxon>Bacillati</taxon>
        <taxon>Actinomycetota</taxon>
        <taxon>Actinomycetes</taxon>
        <taxon>Propionibacteriales</taxon>
        <taxon>Propionibacteriaceae</taxon>
        <taxon>Microlunatus</taxon>
    </lineage>
</organism>
<dbReference type="AlphaFoldDB" id="A0A516Q4C8"/>
<keyword evidence="1" id="KW-1133">Transmembrane helix</keyword>
<comment type="similarity">
    <text evidence="1">Belongs to the vitamin uptake transporter (VUT/ECF) (TC 2.A.88) family. Q precursor transporter subfamily.</text>
</comment>
<comment type="subcellular location">
    <subcellularLocation>
        <location evidence="1">Cell membrane</location>
        <topology evidence="1">Multi-pass membrane protein</topology>
    </subcellularLocation>
</comment>
<dbReference type="KEGG" id="mik:FOE78_22430"/>
<dbReference type="PANTHER" id="PTHR34300">
    <property type="entry name" value="QUEUOSINE PRECURSOR TRANSPORTER-RELATED"/>
    <property type="match status" value="1"/>
</dbReference>
<evidence type="ECO:0000313" key="4">
    <source>
        <dbReference type="Proteomes" id="UP000319263"/>
    </source>
</evidence>
<dbReference type="Proteomes" id="UP000319263">
    <property type="component" value="Chromosome"/>
</dbReference>
<dbReference type="HAMAP" id="MF_02088">
    <property type="entry name" value="Q_prec_transport"/>
    <property type="match status" value="1"/>
</dbReference>